<dbReference type="InterPro" id="IPR011623">
    <property type="entry name" value="7TMR_DISM_rcpt_extracell_dom1"/>
</dbReference>
<dbReference type="FunFam" id="3.30.70.270:FF:000001">
    <property type="entry name" value="Diguanylate cyclase domain protein"/>
    <property type="match status" value="1"/>
</dbReference>
<name>A0A5C5TWU4_9GAMM</name>
<evidence type="ECO:0000313" key="6">
    <source>
        <dbReference type="EMBL" id="TWT17802.1"/>
    </source>
</evidence>
<evidence type="ECO:0000256" key="2">
    <source>
        <dbReference type="ARBA" id="ARBA00012528"/>
    </source>
</evidence>
<dbReference type="EMBL" id="VOHK01000008">
    <property type="protein sequence ID" value="TWT17802.1"/>
    <property type="molecule type" value="Genomic_DNA"/>
</dbReference>
<dbReference type="GO" id="GO:0052621">
    <property type="term" value="F:diguanylate cyclase activity"/>
    <property type="evidence" value="ECO:0007669"/>
    <property type="project" value="UniProtKB-EC"/>
</dbReference>
<dbReference type="Proteomes" id="UP000319980">
    <property type="component" value="Unassembled WGS sequence"/>
</dbReference>
<feature type="transmembrane region" description="Helical" evidence="3">
    <location>
        <begin position="233"/>
        <end position="256"/>
    </location>
</feature>
<keyword evidence="7" id="KW-1185">Reference proteome</keyword>
<dbReference type="Gene3D" id="3.30.70.270">
    <property type="match status" value="1"/>
</dbReference>
<evidence type="ECO:0000256" key="4">
    <source>
        <dbReference type="SAM" id="SignalP"/>
    </source>
</evidence>
<keyword evidence="3" id="KW-1133">Transmembrane helix</keyword>
<proteinExistence type="predicted"/>
<dbReference type="OrthoDB" id="9803824at2"/>
<dbReference type="RefSeq" id="WP_146388988.1">
    <property type="nucleotide sequence ID" value="NZ_VOHK01000008.1"/>
</dbReference>
<dbReference type="SUPFAM" id="SSF55073">
    <property type="entry name" value="Nucleotide cyclase"/>
    <property type="match status" value="1"/>
</dbReference>
<dbReference type="InterPro" id="IPR043128">
    <property type="entry name" value="Rev_trsase/Diguanyl_cyclase"/>
</dbReference>
<dbReference type="PANTHER" id="PTHR45138:SF24">
    <property type="entry name" value="DIGUANYLATE CYCLASE DGCC-RELATED"/>
    <property type="match status" value="1"/>
</dbReference>
<gene>
    <name evidence="6" type="ORF">FQY83_16030</name>
</gene>
<evidence type="ECO:0000256" key="1">
    <source>
        <dbReference type="ARBA" id="ARBA00001946"/>
    </source>
</evidence>
<dbReference type="InterPro" id="IPR029787">
    <property type="entry name" value="Nucleotide_cyclase"/>
</dbReference>
<sequence>MSAWRHSKHRPKPAPAAWLAALCLLLVAASAATASNPSPAYLFVGGGTTDATPMRECSPKALRGLQVVEIPAPAGGWSGTPQAVNVFNVFAGEVMVALGERQACGRMHDARTRDSRFRAGIGLVAVPPVGSTDPVRVGWTPPLKPNWMPTVRVGGPSTVQQEDTLRLLVRASCMAIALALGFSALMGFFGARDRSFIVHVVLCLALLLWQAVLSGLSGYPQPWLPVGGHESRWLVALSTFGYAAMLQVLWGLSGIARQWPVVQPGQRWLAFSFIAIGLLAAVLPHAALRLAWRIADYGFMVVGMVLTASALLSIRRGDHRAFALLASMLPLLALFLQRVSTNRIVIEYRIEVIQLVLTWFLVVMAYTLTNRYGQLREQRDAMRVLADTDVLTGVQNRRAGMARLDRCFARARADATPLAIGFIDVDRFKRINDVHGHDVGDRVLVVVADAIVHSMRGQADVVRMGGEEFLVLLPGVGAGHARQRLEAIREHIAEAGARMGVPGLDVTASIGLAALEPADEDPASLLRRADGAMYAAKHRGRNRIVAAGDLPPVAG</sequence>
<keyword evidence="3" id="KW-0472">Membrane</keyword>
<dbReference type="InterPro" id="IPR000160">
    <property type="entry name" value="GGDEF_dom"/>
</dbReference>
<keyword evidence="3" id="KW-0812">Transmembrane</keyword>
<dbReference type="PROSITE" id="PS50887">
    <property type="entry name" value="GGDEF"/>
    <property type="match status" value="1"/>
</dbReference>
<evidence type="ECO:0000256" key="3">
    <source>
        <dbReference type="SAM" id="Phobius"/>
    </source>
</evidence>
<feature type="transmembrane region" description="Helical" evidence="3">
    <location>
        <begin position="167"/>
        <end position="189"/>
    </location>
</feature>
<dbReference type="SMART" id="SM00267">
    <property type="entry name" value="GGDEF"/>
    <property type="match status" value="1"/>
</dbReference>
<dbReference type="Pfam" id="PF00990">
    <property type="entry name" value="GGDEF"/>
    <property type="match status" value="1"/>
</dbReference>
<feature type="signal peptide" evidence="4">
    <location>
        <begin position="1"/>
        <end position="34"/>
    </location>
</feature>
<dbReference type="InterPro" id="IPR050469">
    <property type="entry name" value="Diguanylate_Cyclase"/>
</dbReference>
<organism evidence="6 7">
    <name type="scientific">Luteimonas marina</name>
    <dbReference type="NCBI Taxonomy" id="488485"/>
    <lineage>
        <taxon>Bacteria</taxon>
        <taxon>Pseudomonadati</taxon>
        <taxon>Pseudomonadota</taxon>
        <taxon>Gammaproteobacteria</taxon>
        <taxon>Lysobacterales</taxon>
        <taxon>Lysobacteraceae</taxon>
        <taxon>Luteimonas</taxon>
    </lineage>
</organism>
<evidence type="ECO:0000259" key="5">
    <source>
        <dbReference type="PROSITE" id="PS50887"/>
    </source>
</evidence>
<dbReference type="AlphaFoldDB" id="A0A5C5TWU4"/>
<dbReference type="PANTHER" id="PTHR45138">
    <property type="entry name" value="REGULATORY COMPONENTS OF SENSORY TRANSDUCTION SYSTEM"/>
    <property type="match status" value="1"/>
</dbReference>
<dbReference type="GO" id="GO:0043709">
    <property type="term" value="P:cell adhesion involved in single-species biofilm formation"/>
    <property type="evidence" value="ECO:0007669"/>
    <property type="project" value="TreeGrafter"/>
</dbReference>
<feature type="transmembrane region" description="Helical" evidence="3">
    <location>
        <begin position="321"/>
        <end position="340"/>
    </location>
</feature>
<keyword evidence="4" id="KW-0732">Signal</keyword>
<feature type="domain" description="GGDEF" evidence="5">
    <location>
        <begin position="416"/>
        <end position="549"/>
    </location>
</feature>
<feature type="chain" id="PRO_5022928751" description="diguanylate cyclase" evidence="4">
    <location>
        <begin position="35"/>
        <end position="555"/>
    </location>
</feature>
<feature type="transmembrane region" description="Helical" evidence="3">
    <location>
        <begin position="294"/>
        <end position="314"/>
    </location>
</feature>
<feature type="transmembrane region" description="Helical" evidence="3">
    <location>
        <begin position="268"/>
        <end position="288"/>
    </location>
</feature>
<dbReference type="NCBIfam" id="TIGR00254">
    <property type="entry name" value="GGDEF"/>
    <property type="match status" value="1"/>
</dbReference>
<comment type="cofactor">
    <cofactor evidence="1">
        <name>Mg(2+)</name>
        <dbReference type="ChEBI" id="CHEBI:18420"/>
    </cofactor>
</comment>
<dbReference type="EC" id="2.7.7.65" evidence="2"/>
<dbReference type="CDD" id="cd01949">
    <property type="entry name" value="GGDEF"/>
    <property type="match status" value="1"/>
</dbReference>
<evidence type="ECO:0000313" key="7">
    <source>
        <dbReference type="Proteomes" id="UP000319980"/>
    </source>
</evidence>
<feature type="transmembrane region" description="Helical" evidence="3">
    <location>
        <begin position="352"/>
        <end position="369"/>
    </location>
</feature>
<dbReference type="GO" id="GO:0005886">
    <property type="term" value="C:plasma membrane"/>
    <property type="evidence" value="ECO:0007669"/>
    <property type="project" value="TreeGrafter"/>
</dbReference>
<comment type="caution">
    <text evidence="6">The sequence shown here is derived from an EMBL/GenBank/DDBJ whole genome shotgun (WGS) entry which is preliminary data.</text>
</comment>
<protein>
    <recommendedName>
        <fullName evidence="2">diguanylate cyclase</fullName>
        <ecNumber evidence="2">2.7.7.65</ecNumber>
    </recommendedName>
</protein>
<accession>A0A5C5TWU4</accession>
<feature type="transmembrane region" description="Helical" evidence="3">
    <location>
        <begin position="196"/>
        <end position="213"/>
    </location>
</feature>
<dbReference type="Pfam" id="PF07695">
    <property type="entry name" value="7TMR-DISM_7TM"/>
    <property type="match status" value="1"/>
</dbReference>
<reference evidence="6 7" key="1">
    <citation type="journal article" date="2008" name="Int. J. Syst. Evol. Microbiol.">
        <title>Luteimonas marina sp. nov., isolated from seawater.</title>
        <authorList>
            <person name="Baik K.S."/>
            <person name="Park S.C."/>
            <person name="Kim M.S."/>
            <person name="Kim E.M."/>
            <person name="Park C."/>
            <person name="Chun J."/>
            <person name="Seong C.N."/>
        </authorList>
    </citation>
    <scope>NUCLEOTIDE SEQUENCE [LARGE SCALE GENOMIC DNA]</scope>
    <source>
        <strain evidence="6 7">FR1330</strain>
    </source>
</reference>
<dbReference type="GO" id="GO:1902201">
    <property type="term" value="P:negative regulation of bacterial-type flagellum-dependent cell motility"/>
    <property type="evidence" value="ECO:0007669"/>
    <property type="project" value="TreeGrafter"/>
</dbReference>